<evidence type="ECO:0000313" key="3">
    <source>
        <dbReference type="Proteomes" id="UP001642260"/>
    </source>
</evidence>
<reference evidence="2 3" key="1">
    <citation type="submission" date="2022-03" db="EMBL/GenBank/DDBJ databases">
        <authorList>
            <person name="Macdonald S."/>
            <person name="Ahmed S."/>
            <person name="Newling K."/>
        </authorList>
    </citation>
    <scope>NUCLEOTIDE SEQUENCE [LARGE SCALE GENOMIC DNA]</scope>
</reference>
<keyword evidence="1" id="KW-0812">Transmembrane</keyword>
<protein>
    <submittedName>
        <fullName evidence="2">Uncharacterized protein</fullName>
    </submittedName>
</protein>
<comment type="caution">
    <text evidence="2">The sequence shown here is derived from an EMBL/GenBank/DDBJ whole genome shotgun (WGS) entry which is preliminary data.</text>
</comment>
<feature type="transmembrane region" description="Helical" evidence="1">
    <location>
        <begin position="6"/>
        <end position="28"/>
    </location>
</feature>
<keyword evidence="1" id="KW-1133">Transmembrane helix</keyword>
<dbReference type="Proteomes" id="UP001642260">
    <property type="component" value="Unassembled WGS sequence"/>
</dbReference>
<dbReference type="AlphaFoldDB" id="A0ABC8LJA5"/>
<organism evidence="2 3">
    <name type="scientific">Eruca vesicaria subsp. sativa</name>
    <name type="common">Garden rocket</name>
    <name type="synonym">Eruca sativa</name>
    <dbReference type="NCBI Taxonomy" id="29727"/>
    <lineage>
        <taxon>Eukaryota</taxon>
        <taxon>Viridiplantae</taxon>
        <taxon>Streptophyta</taxon>
        <taxon>Embryophyta</taxon>
        <taxon>Tracheophyta</taxon>
        <taxon>Spermatophyta</taxon>
        <taxon>Magnoliopsida</taxon>
        <taxon>eudicotyledons</taxon>
        <taxon>Gunneridae</taxon>
        <taxon>Pentapetalae</taxon>
        <taxon>rosids</taxon>
        <taxon>malvids</taxon>
        <taxon>Brassicales</taxon>
        <taxon>Brassicaceae</taxon>
        <taxon>Brassiceae</taxon>
        <taxon>Eruca</taxon>
    </lineage>
</organism>
<accession>A0ABC8LJA5</accession>
<evidence type="ECO:0000256" key="1">
    <source>
        <dbReference type="SAM" id="Phobius"/>
    </source>
</evidence>
<dbReference type="EMBL" id="CAKOAT010597375">
    <property type="protein sequence ID" value="CAH8383686.1"/>
    <property type="molecule type" value="Genomic_DNA"/>
</dbReference>
<sequence>MEEILATIDIVTAATIFIVLSFSIYLAIRIITGKSIHNKEYSPIHATVFDLLFQFPQRRSRGRSLRSGS</sequence>
<name>A0ABC8LJA5_ERUVS</name>
<keyword evidence="3" id="KW-1185">Reference proteome</keyword>
<keyword evidence="1" id="KW-0472">Membrane</keyword>
<proteinExistence type="predicted"/>
<evidence type="ECO:0000313" key="2">
    <source>
        <dbReference type="EMBL" id="CAH8383686.1"/>
    </source>
</evidence>
<gene>
    <name evidence="2" type="ORF">ERUC_LOCUS36169</name>
</gene>